<dbReference type="HAMAP" id="MF_00902">
    <property type="entry name" value="TatC"/>
    <property type="match status" value="1"/>
</dbReference>
<comment type="caution">
    <text evidence="6">The sequence shown here is derived from an EMBL/GenBank/DDBJ whole genome shotgun (WGS) entry which is preliminary data.</text>
</comment>
<comment type="similarity">
    <text evidence="5">Belongs to the TatC family.</text>
</comment>
<feature type="transmembrane region" description="Helical" evidence="5">
    <location>
        <begin position="75"/>
        <end position="96"/>
    </location>
</feature>
<reference evidence="6" key="1">
    <citation type="journal article" date="2021" name="PeerJ">
        <title>Extensive microbial diversity within the chicken gut microbiome revealed by metagenomics and culture.</title>
        <authorList>
            <person name="Gilroy R."/>
            <person name="Ravi A."/>
            <person name="Getino M."/>
            <person name="Pursley I."/>
            <person name="Horton D.L."/>
            <person name="Alikhan N.F."/>
            <person name="Baker D."/>
            <person name="Gharbi K."/>
            <person name="Hall N."/>
            <person name="Watson M."/>
            <person name="Adriaenssens E.M."/>
            <person name="Foster-Nyarko E."/>
            <person name="Jarju S."/>
            <person name="Secka A."/>
            <person name="Antonio M."/>
            <person name="Oren A."/>
            <person name="Chaudhuri R.R."/>
            <person name="La Ragione R."/>
            <person name="Hildebrand F."/>
            <person name="Pallen M.J."/>
        </authorList>
    </citation>
    <scope>NUCLEOTIDE SEQUENCE</scope>
    <source>
        <strain evidence="6">687</strain>
    </source>
</reference>
<dbReference type="InterPro" id="IPR002033">
    <property type="entry name" value="TatC"/>
</dbReference>
<reference evidence="6" key="2">
    <citation type="submission" date="2021-04" db="EMBL/GenBank/DDBJ databases">
        <authorList>
            <person name="Gilroy R."/>
        </authorList>
    </citation>
    <scope>NUCLEOTIDE SEQUENCE</scope>
    <source>
        <strain evidence="6">687</strain>
    </source>
</reference>
<organism evidence="6 7">
    <name type="scientific">Candidatus Anaerobiospirillum merdipullorum</name>
    <dbReference type="NCBI Taxonomy" id="2838450"/>
    <lineage>
        <taxon>Bacteria</taxon>
        <taxon>Pseudomonadati</taxon>
        <taxon>Pseudomonadota</taxon>
        <taxon>Gammaproteobacteria</taxon>
        <taxon>Aeromonadales</taxon>
        <taxon>Succinivibrionaceae</taxon>
        <taxon>Anaerobiospirillum</taxon>
    </lineage>
</organism>
<accession>A0A9E2NSM0</accession>
<dbReference type="PANTHER" id="PTHR30371:SF0">
    <property type="entry name" value="SEC-INDEPENDENT PROTEIN TRANSLOCASE PROTEIN TATC, CHLOROPLASTIC-RELATED"/>
    <property type="match status" value="1"/>
</dbReference>
<evidence type="ECO:0000313" key="7">
    <source>
        <dbReference type="Proteomes" id="UP000824150"/>
    </source>
</evidence>
<dbReference type="InterPro" id="IPR019820">
    <property type="entry name" value="Sec-indep_translocase_CS"/>
</dbReference>
<keyword evidence="5" id="KW-0811">Translocation</keyword>
<dbReference type="GO" id="GO:0033281">
    <property type="term" value="C:TAT protein transport complex"/>
    <property type="evidence" value="ECO:0007669"/>
    <property type="project" value="UniProtKB-UniRule"/>
</dbReference>
<keyword evidence="5" id="KW-0813">Transport</keyword>
<dbReference type="GO" id="GO:0043953">
    <property type="term" value="P:protein transport by the Tat complex"/>
    <property type="evidence" value="ECO:0007669"/>
    <property type="project" value="UniProtKB-UniRule"/>
</dbReference>
<feature type="transmembrane region" description="Helical" evidence="5">
    <location>
        <begin position="217"/>
        <end position="238"/>
    </location>
</feature>
<dbReference type="PANTHER" id="PTHR30371">
    <property type="entry name" value="SEC-INDEPENDENT PROTEIN TRANSLOCASE PROTEIN TATC"/>
    <property type="match status" value="1"/>
</dbReference>
<feature type="transmembrane region" description="Helical" evidence="5">
    <location>
        <begin position="108"/>
        <end position="135"/>
    </location>
</feature>
<dbReference type="PROSITE" id="PS01218">
    <property type="entry name" value="TATC"/>
    <property type="match status" value="1"/>
</dbReference>
<feature type="transmembrane region" description="Helical" evidence="5">
    <location>
        <begin position="21"/>
        <end position="48"/>
    </location>
</feature>
<comment type="subcellular location">
    <subcellularLocation>
        <location evidence="5">Cell membrane</location>
        <topology evidence="5">Multi-pass membrane protein</topology>
    </subcellularLocation>
    <subcellularLocation>
        <location evidence="1">Membrane</location>
        <topology evidence="1">Multi-pass membrane protein</topology>
    </subcellularLocation>
</comment>
<keyword evidence="2 5" id="KW-0812">Transmembrane</keyword>
<feature type="transmembrane region" description="Helical" evidence="5">
    <location>
        <begin position="155"/>
        <end position="181"/>
    </location>
</feature>
<dbReference type="GO" id="GO:0009977">
    <property type="term" value="F:proton motive force dependent protein transmembrane transporter activity"/>
    <property type="evidence" value="ECO:0007669"/>
    <property type="project" value="TreeGrafter"/>
</dbReference>
<evidence type="ECO:0000256" key="5">
    <source>
        <dbReference type="HAMAP-Rule" id="MF_00902"/>
    </source>
</evidence>
<gene>
    <name evidence="5 6" type="primary">tatC</name>
    <name evidence="6" type="ORF">IAA31_07830</name>
</gene>
<protein>
    <recommendedName>
        <fullName evidence="5">Sec-independent protein translocase protein TatC</fullName>
    </recommendedName>
</protein>
<dbReference type="Proteomes" id="UP000824150">
    <property type="component" value="Unassembled WGS sequence"/>
</dbReference>
<keyword evidence="5" id="KW-0653">Protein transport</keyword>
<dbReference type="Pfam" id="PF00902">
    <property type="entry name" value="TatC"/>
    <property type="match status" value="1"/>
</dbReference>
<comment type="function">
    <text evidence="5">Part of the twin-arginine translocation (Tat) system that transports large folded proteins containing a characteristic twin-arginine motif in their signal peptide across membranes. Together with TatB, TatC is part of a receptor directly interacting with Tat signal peptides.</text>
</comment>
<dbReference type="EMBL" id="JAHLFG010000086">
    <property type="protein sequence ID" value="MBU3827376.1"/>
    <property type="molecule type" value="Genomic_DNA"/>
</dbReference>
<evidence type="ECO:0000256" key="2">
    <source>
        <dbReference type="ARBA" id="ARBA00022692"/>
    </source>
</evidence>
<evidence type="ECO:0000256" key="4">
    <source>
        <dbReference type="ARBA" id="ARBA00023136"/>
    </source>
</evidence>
<feature type="transmembrane region" description="Helical" evidence="5">
    <location>
        <begin position="193"/>
        <end position="211"/>
    </location>
</feature>
<sequence length="254" mass="27745">MSANKSEMSLIEHLTEMRRRLSWFLGCFILCALVLTPFSREIFAFILIPLRATLPADAALLSVGVISPVLTPLKVVLFCAFVLCLPVLIYEIWQFAAPGLYRGEKKRLALFMGSAILMFGLGAAYCYFVVLRLIFRFIANFAPQAVSLAPDIDAYVSFLTRLFLAFGAAFEIPVTVVLLRFCGLVSLKGLKKFRPYLIVLAFVIAAVLTPPDVASQLLLALPMVALYELGIIAAALFAPRSGATTGEKAPTQGD</sequence>
<dbReference type="AlphaFoldDB" id="A0A9E2NSM0"/>
<keyword evidence="3 5" id="KW-1133">Transmembrane helix</keyword>
<evidence type="ECO:0000256" key="1">
    <source>
        <dbReference type="ARBA" id="ARBA00004141"/>
    </source>
</evidence>
<evidence type="ECO:0000313" key="6">
    <source>
        <dbReference type="EMBL" id="MBU3827376.1"/>
    </source>
</evidence>
<dbReference type="GO" id="GO:0065002">
    <property type="term" value="P:intracellular protein transmembrane transport"/>
    <property type="evidence" value="ECO:0007669"/>
    <property type="project" value="TreeGrafter"/>
</dbReference>
<keyword evidence="4 5" id="KW-0472">Membrane</keyword>
<evidence type="ECO:0000256" key="3">
    <source>
        <dbReference type="ARBA" id="ARBA00022989"/>
    </source>
</evidence>
<comment type="subunit">
    <text evidence="5">The Tat system comprises two distinct complexes: a TatABC complex, containing multiple copies of TatA, TatB and TatC subunits, and a separate TatA complex, containing only TatA subunits. Substrates initially bind to the TatABC complex, which probably triggers association of the separate TatA complex to form the active translocon.</text>
</comment>
<dbReference type="NCBIfam" id="TIGR00945">
    <property type="entry name" value="tatC"/>
    <property type="match status" value="1"/>
</dbReference>
<keyword evidence="5" id="KW-1003">Cell membrane</keyword>
<dbReference type="PRINTS" id="PR01840">
    <property type="entry name" value="TATCFAMILY"/>
</dbReference>
<proteinExistence type="inferred from homology"/>
<name>A0A9E2NSM0_9GAMM</name>